<accession>A0A6J3MAX4</accession>
<reference evidence="4" key="3">
    <citation type="submission" date="2025-08" db="UniProtKB">
        <authorList>
            <consortium name="RefSeq"/>
        </authorList>
    </citation>
    <scope>IDENTIFICATION</scope>
    <source>
        <strain evidence="4">CBS 342.82</strain>
    </source>
</reference>
<evidence type="ECO:0000313" key="3">
    <source>
        <dbReference type="Proteomes" id="UP000504637"/>
    </source>
</evidence>
<dbReference type="OrthoDB" id="419598at2759"/>
<proteinExistence type="inferred from homology"/>
<dbReference type="InterPro" id="IPR036291">
    <property type="entry name" value="NAD(P)-bd_dom_sf"/>
</dbReference>
<protein>
    <submittedName>
        <fullName evidence="4">NAD-dependent epimerase/dehydratase</fullName>
    </submittedName>
</protein>
<dbReference type="AlphaFoldDB" id="A0A6J3MAX4"/>
<evidence type="ECO:0000313" key="4">
    <source>
        <dbReference type="RefSeq" id="XP_033462201.1"/>
    </source>
</evidence>
<feature type="domain" description="NAD(P)-binding" evidence="2">
    <location>
        <begin position="7"/>
        <end position="186"/>
    </location>
</feature>
<dbReference type="GeneID" id="54360742"/>
<evidence type="ECO:0000259" key="2">
    <source>
        <dbReference type="Pfam" id="PF13460"/>
    </source>
</evidence>
<sequence>MHFLLLGATGRTGKHVVRELLAQGHTAVALVRNANSLDAQPGLTIVTGTPLSKPDIKKALSAAPSLTPEAAIFTLNAVRKSESPFAAPLCPPRFLADSCANACEVLEEAGIRRIVVMSTAGVGDSWGNLPWLSKGFMGWTNIKYALEDHSLLDKEIRTTKMEWTLVRATRLEYDNPKAAPIDPKAEVKTLGSAGKGMSMTDSVNISSAAKFLVKAAVNKLYVREAVVIRD</sequence>
<dbReference type="Proteomes" id="UP000504637">
    <property type="component" value="Unplaced"/>
</dbReference>
<organism evidence="4">
    <name type="scientific">Dissoconium aciculare CBS 342.82</name>
    <dbReference type="NCBI Taxonomy" id="1314786"/>
    <lineage>
        <taxon>Eukaryota</taxon>
        <taxon>Fungi</taxon>
        <taxon>Dikarya</taxon>
        <taxon>Ascomycota</taxon>
        <taxon>Pezizomycotina</taxon>
        <taxon>Dothideomycetes</taxon>
        <taxon>Dothideomycetidae</taxon>
        <taxon>Mycosphaerellales</taxon>
        <taxon>Dissoconiaceae</taxon>
        <taxon>Dissoconium</taxon>
    </lineage>
</organism>
<dbReference type="SUPFAM" id="SSF51735">
    <property type="entry name" value="NAD(P)-binding Rossmann-fold domains"/>
    <property type="match status" value="1"/>
</dbReference>
<reference evidence="4" key="1">
    <citation type="submission" date="2020-01" db="EMBL/GenBank/DDBJ databases">
        <authorList>
            <consortium name="DOE Joint Genome Institute"/>
            <person name="Haridas S."/>
            <person name="Albert R."/>
            <person name="Binder M."/>
            <person name="Bloem J."/>
            <person name="Labutti K."/>
            <person name="Salamov A."/>
            <person name="Andreopoulos B."/>
            <person name="Baker S.E."/>
            <person name="Barry K."/>
            <person name="Bills G."/>
            <person name="Bluhm B.H."/>
            <person name="Cannon C."/>
            <person name="Castanera R."/>
            <person name="Culley D.E."/>
            <person name="Daum C."/>
            <person name="Ezra D."/>
            <person name="Gonzalez J.B."/>
            <person name="Henrissat B."/>
            <person name="Kuo A."/>
            <person name="Liang C."/>
            <person name="Lipzen A."/>
            <person name="Lutzoni F."/>
            <person name="Magnuson J."/>
            <person name="Mondo S."/>
            <person name="Nolan M."/>
            <person name="Ohm R."/>
            <person name="Pangilinan J."/>
            <person name="Park H.-J."/>
            <person name="Ramirez L."/>
            <person name="Alfaro M."/>
            <person name="Sun H."/>
            <person name="Tritt A."/>
            <person name="Yoshinaga Y."/>
            <person name="Zwiers L.-H."/>
            <person name="Turgeon B.G."/>
            <person name="Goodwin S.B."/>
            <person name="Spatafora J.W."/>
            <person name="Crous P.W."/>
            <person name="Grigoriev I.V."/>
        </authorList>
    </citation>
    <scope>NUCLEOTIDE SEQUENCE</scope>
    <source>
        <strain evidence="4">CBS 342.82</strain>
    </source>
</reference>
<dbReference type="GO" id="GO:0042602">
    <property type="term" value="F:riboflavin reductase (NADPH) activity"/>
    <property type="evidence" value="ECO:0007669"/>
    <property type="project" value="TreeGrafter"/>
</dbReference>
<dbReference type="RefSeq" id="XP_033462201.1">
    <property type="nucleotide sequence ID" value="XM_033602942.1"/>
</dbReference>
<dbReference type="InterPro" id="IPR051606">
    <property type="entry name" value="Polyketide_Oxido-like"/>
</dbReference>
<dbReference type="PANTHER" id="PTHR43355:SF2">
    <property type="entry name" value="FLAVIN REDUCTASE (NADPH)"/>
    <property type="match status" value="1"/>
</dbReference>
<evidence type="ECO:0000256" key="1">
    <source>
        <dbReference type="ARBA" id="ARBA00038376"/>
    </source>
</evidence>
<gene>
    <name evidence="4" type="ORF">K489DRAFT_368357</name>
</gene>
<comment type="similarity">
    <text evidence="1">Belongs to the avfA family.</text>
</comment>
<dbReference type="GO" id="GO:0004074">
    <property type="term" value="F:biliverdin reductase [NAD(P)H] activity"/>
    <property type="evidence" value="ECO:0007669"/>
    <property type="project" value="TreeGrafter"/>
</dbReference>
<dbReference type="InterPro" id="IPR016040">
    <property type="entry name" value="NAD(P)-bd_dom"/>
</dbReference>
<keyword evidence="3" id="KW-1185">Reference proteome</keyword>
<dbReference type="PANTHER" id="PTHR43355">
    <property type="entry name" value="FLAVIN REDUCTASE (NADPH)"/>
    <property type="match status" value="1"/>
</dbReference>
<name>A0A6J3MAX4_9PEZI</name>
<dbReference type="Gene3D" id="3.40.50.720">
    <property type="entry name" value="NAD(P)-binding Rossmann-like Domain"/>
    <property type="match status" value="1"/>
</dbReference>
<dbReference type="Pfam" id="PF13460">
    <property type="entry name" value="NAD_binding_10"/>
    <property type="match status" value="1"/>
</dbReference>
<reference evidence="4" key="2">
    <citation type="submission" date="2020-04" db="EMBL/GenBank/DDBJ databases">
        <authorList>
            <consortium name="NCBI Genome Project"/>
        </authorList>
    </citation>
    <scope>NUCLEOTIDE SEQUENCE</scope>
    <source>
        <strain evidence="4">CBS 342.82</strain>
    </source>
</reference>